<dbReference type="RefSeq" id="WP_345048719.1">
    <property type="nucleotide sequence ID" value="NZ_BAABED010000001.1"/>
</dbReference>
<comment type="caution">
    <text evidence="9">The sequence shown here is derived from an EMBL/GenBank/DDBJ whole genome shotgun (WGS) entry which is preliminary data.</text>
</comment>
<keyword evidence="10" id="KW-1185">Reference proteome</keyword>
<feature type="transmembrane region" description="Helical" evidence="8">
    <location>
        <begin position="121"/>
        <end position="147"/>
    </location>
</feature>
<feature type="transmembrane region" description="Helical" evidence="8">
    <location>
        <begin position="6"/>
        <end position="24"/>
    </location>
</feature>
<comment type="subcellular location">
    <subcellularLocation>
        <location evidence="1">Membrane</location>
        <topology evidence="1">Multi-pass membrane protein</topology>
    </subcellularLocation>
</comment>
<feature type="transmembrane region" description="Helical" evidence="8">
    <location>
        <begin position="183"/>
        <end position="202"/>
    </location>
</feature>
<evidence type="ECO:0000256" key="5">
    <source>
        <dbReference type="ARBA" id="ARBA00022989"/>
    </source>
</evidence>
<feature type="transmembrane region" description="Helical" evidence="8">
    <location>
        <begin position="75"/>
        <end position="100"/>
    </location>
</feature>
<name>A0ABV5UKC6_9MICC</name>
<evidence type="ECO:0000256" key="2">
    <source>
        <dbReference type="ARBA" id="ARBA00006434"/>
    </source>
</evidence>
<feature type="transmembrane region" description="Helical" evidence="8">
    <location>
        <begin position="222"/>
        <end position="240"/>
    </location>
</feature>
<comment type="similarity">
    <text evidence="2 7">Belongs to the sodium:solute symporter (SSF) (TC 2.A.21) family.</text>
</comment>
<dbReference type="InterPro" id="IPR001734">
    <property type="entry name" value="Na/solute_symporter"/>
</dbReference>
<evidence type="ECO:0000313" key="9">
    <source>
        <dbReference type="EMBL" id="MFB9712967.1"/>
    </source>
</evidence>
<sequence>MDSSFINIAIVVVYLLAMLAFGWWGKSRTKNNSDFLVAGRRLGPMLYTGIMAAVVLGGASTVGGVGLGYKFGISGMWLVVAIGSGVLLLGLLFAGTIQRLKIYTVSQMLSLRYGQRATQTSGIVMLAYTLMLCATSTGAYATIFVVLFGWERWLAIAVGGAIVLVYSTIGGMWSITLADQVQFIIKTVGIFFLMLPFVLNAAGGFDGIRARVDASFFQLDGIGAQTIITYFVVYTLGLLIGQDIWQRVFTAKTATVARWGGATAGIYCVLYGVAGAVIGLAARVARADVVPFVASWFGKTINTNDSENPEHDVKANRYWVLGLGVVAVLISMAAQDVVVALTIAYDILVGGLLVAILGGLIWKRGTGIAAAWSMAVGSVLTLALLIAYATGIIPSEDGVYANDPIYWGLGASLVIYVVVSVLTPPTDPEVRAAWDRRVAGAAAEELPLEAHPVAIH</sequence>
<reference evidence="9 10" key="1">
    <citation type="submission" date="2024-09" db="EMBL/GenBank/DDBJ databases">
        <authorList>
            <person name="Sun Q."/>
            <person name="Mori K."/>
        </authorList>
    </citation>
    <scope>NUCLEOTIDE SEQUENCE [LARGE SCALE GENOMIC DNA]</scope>
    <source>
        <strain evidence="9 10">JCM 13519</strain>
    </source>
</reference>
<dbReference type="Gene3D" id="1.20.1730.10">
    <property type="entry name" value="Sodium/glucose cotransporter"/>
    <property type="match status" value="1"/>
</dbReference>
<evidence type="ECO:0000256" key="3">
    <source>
        <dbReference type="ARBA" id="ARBA00022448"/>
    </source>
</evidence>
<protein>
    <submittedName>
        <fullName evidence="9">Sodium:solute symporter</fullName>
    </submittedName>
</protein>
<dbReference type="Pfam" id="PF00474">
    <property type="entry name" value="SSF"/>
    <property type="match status" value="1"/>
</dbReference>
<dbReference type="PANTHER" id="PTHR48086">
    <property type="entry name" value="SODIUM/PROLINE SYMPORTER-RELATED"/>
    <property type="match status" value="1"/>
</dbReference>
<evidence type="ECO:0000256" key="7">
    <source>
        <dbReference type="RuleBase" id="RU362091"/>
    </source>
</evidence>
<feature type="transmembrane region" description="Helical" evidence="8">
    <location>
        <begin position="405"/>
        <end position="423"/>
    </location>
</feature>
<evidence type="ECO:0000256" key="8">
    <source>
        <dbReference type="SAM" id="Phobius"/>
    </source>
</evidence>
<gene>
    <name evidence="9" type="ORF">ACFFPI_02195</name>
</gene>
<dbReference type="Proteomes" id="UP001589536">
    <property type="component" value="Unassembled WGS sequence"/>
</dbReference>
<keyword evidence="6 8" id="KW-0472">Membrane</keyword>
<feature type="transmembrane region" description="Helical" evidence="8">
    <location>
        <begin position="153"/>
        <end position="176"/>
    </location>
</feature>
<evidence type="ECO:0000256" key="4">
    <source>
        <dbReference type="ARBA" id="ARBA00022692"/>
    </source>
</evidence>
<feature type="transmembrane region" description="Helical" evidence="8">
    <location>
        <begin position="340"/>
        <end position="362"/>
    </location>
</feature>
<feature type="transmembrane region" description="Helical" evidence="8">
    <location>
        <begin position="45"/>
        <end position="69"/>
    </location>
</feature>
<organism evidence="9 10">
    <name type="scientific">Arthrobacter methylotrophus</name>
    <dbReference type="NCBI Taxonomy" id="121291"/>
    <lineage>
        <taxon>Bacteria</taxon>
        <taxon>Bacillati</taxon>
        <taxon>Actinomycetota</taxon>
        <taxon>Actinomycetes</taxon>
        <taxon>Micrococcales</taxon>
        <taxon>Micrococcaceae</taxon>
        <taxon>Arthrobacter</taxon>
    </lineage>
</organism>
<dbReference type="PANTHER" id="PTHR48086:SF7">
    <property type="entry name" value="SODIUM-SOLUTE SYMPORTER-RELATED"/>
    <property type="match status" value="1"/>
</dbReference>
<evidence type="ECO:0000256" key="1">
    <source>
        <dbReference type="ARBA" id="ARBA00004141"/>
    </source>
</evidence>
<evidence type="ECO:0000313" key="10">
    <source>
        <dbReference type="Proteomes" id="UP001589536"/>
    </source>
</evidence>
<feature type="transmembrane region" description="Helical" evidence="8">
    <location>
        <begin position="369"/>
        <end position="393"/>
    </location>
</feature>
<dbReference type="InterPro" id="IPR038377">
    <property type="entry name" value="Na/Glc_symporter_sf"/>
</dbReference>
<dbReference type="PROSITE" id="PS50283">
    <property type="entry name" value="NA_SOLUT_SYMP_3"/>
    <property type="match status" value="1"/>
</dbReference>
<proteinExistence type="inferred from homology"/>
<dbReference type="InterPro" id="IPR050277">
    <property type="entry name" value="Sodium:Solute_Symporter"/>
</dbReference>
<evidence type="ECO:0000256" key="6">
    <source>
        <dbReference type="ARBA" id="ARBA00023136"/>
    </source>
</evidence>
<keyword evidence="5 8" id="KW-1133">Transmembrane helix</keyword>
<keyword evidence="4 8" id="KW-0812">Transmembrane</keyword>
<accession>A0ABV5UKC6</accession>
<dbReference type="EMBL" id="JBHMBH010000006">
    <property type="protein sequence ID" value="MFB9712967.1"/>
    <property type="molecule type" value="Genomic_DNA"/>
</dbReference>
<keyword evidence="3" id="KW-0813">Transport</keyword>